<dbReference type="eggNOG" id="ENOG502S0ZE">
    <property type="taxonomic scope" value="Eukaryota"/>
</dbReference>
<feature type="region of interest" description="Disordered" evidence="1">
    <location>
        <begin position="225"/>
        <end position="260"/>
    </location>
</feature>
<dbReference type="Proteomes" id="UP000030651">
    <property type="component" value="Unassembled WGS sequence"/>
</dbReference>
<dbReference type="HOGENOM" id="CLU_485793_0_0_1"/>
<dbReference type="PANTHER" id="PTHR35184:SF1">
    <property type="entry name" value="INTEGRAL MEMBRANE PROTEIN"/>
    <property type="match status" value="1"/>
</dbReference>
<accession>W3XCI3</accession>
<keyword evidence="5" id="KW-1185">Reference proteome</keyword>
<keyword evidence="3" id="KW-0732">Signal</keyword>
<proteinExistence type="predicted"/>
<dbReference type="GeneID" id="19270687"/>
<feature type="region of interest" description="Disordered" evidence="1">
    <location>
        <begin position="310"/>
        <end position="339"/>
    </location>
</feature>
<sequence length="561" mass="60759">MMFAFSLIRALALLLRIAQAGYPTNGRLAIAASVLTMAGTILVFIINLFFAQRILRGYHPNFGWSKPARIVFRFLVASVVISLLMVIISTVQSFFTLDEGTRMRSHKVQLFGGTYMAVLAFLPIPIVVLAAILPRKYVIEKFGSGSWRAKLFIVLFVAAIESLGAGFRAGTNFVPRPMNDPAWYDSRAAYYVFNFVFDLIVTYLYLLSGFHRRFHVPNGANGPGSYMGALPTDRMSHGSLRPMSHQHQHPHHHHRHVAQPASFQSCDTLTTQQGRAPSPKMHNGKLHVGYTGYQNASATSLKKGGGNSVLLQQQQQRKQRNRLSKSNPRPFGRSNASLASQDTYVGSIAPSIAETPSSMYRGYSPMLRQFPSDPFVGVGGGGGGGVDTSMPLPPVPALPASATAADSGLYGASPDGTIHEEPDYMVAAGGAGMVDAEGRPTTGSSASAGGGGRARRPSDVLSDMLDKMESVRESVEMYRKRGSVERTTSDGLQGWRGGLDFEDEKEALPLPPPPSAVATNGVYRAVPTHDATPRPSLSSSRYATEFDDLDSDEKMGELRKS</sequence>
<feature type="transmembrane region" description="Helical" evidence="2">
    <location>
        <begin position="147"/>
        <end position="168"/>
    </location>
</feature>
<evidence type="ECO:0000256" key="2">
    <source>
        <dbReference type="SAM" id="Phobius"/>
    </source>
</evidence>
<organism evidence="4 5">
    <name type="scientific">Pestalotiopsis fici (strain W106-1 / CGMCC3.15140)</name>
    <dbReference type="NCBI Taxonomy" id="1229662"/>
    <lineage>
        <taxon>Eukaryota</taxon>
        <taxon>Fungi</taxon>
        <taxon>Dikarya</taxon>
        <taxon>Ascomycota</taxon>
        <taxon>Pezizomycotina</taxon>
        <taxon>Sordariomycetes</taxon>
        <taxon>Xylariomycetidae</taxon>
        <taxon>Amphisphaeriales</taxon>
        <taxon>Sporocadaceae</taxon>
        <taxon>Pestalotiopsis</taxon>
    </lineage>
</organism>
<feature type="region of interest" description="Disordered" evidence="1">
    <location>
        <begin position="478"/>
        <end position="498"/>
    </location>
</feature>
<dbReference type="InParanoid" id="W3XCI3"/>
<dbReference type="RefSeq" id="XP_007832446.1">
    <property type="nucleotide sequence ID" value="XM_007834255.1"/>
</dbReference>
<feature type="region of interest" description="Disordered" evidence="1">
    <location>
        <begin position="526"/>
        <end position="561"/>
    </location>
</feature>
<name>W3XCI3_PESFW</name>
<dbReference type="EMBL" id="KI912111">
    <property type="protein sequence ID" value="ETS83798.1"/>
    <property type="molecule type" value="Genomic_DNA"/>
</dbReference>
<keyword evidence="2" id="KW-1133">Transmembrane helix</keyword>
<dbReference type="AlphaFoldDB" id="W3XCI3"/>
<protein>
    <submittedName>
        <fullName evidence="4">Uncharacterized protein</fullName>
    </submittedName>
</protein>
<feature type="transmembrane region" description="Helical" evidence="2">
    <location>
        <begin position="70"/>
        <end position="95"/>
    </location>
</feature>
<evidence type="ECO:0000256" key="1">
    <source>
        <dbReference type="SAM" id="MobiDB-lite"/>
    </source>
</evidence>
<keyword evidence="2" id="KW-0472">Membrane</keyword>
<evidence type="ECO:0000313" key="5">
    <source>
        <dbReference type="Proteomes" id="UP000030651"/>
    </source>
</evidence>
<feature type="signal peptide" evidence="3">
    <location>
        <begin position="1"/>
        <end position="20"/>
    </location>
</feature>
<dbReference type="PANTHER" id="PTHR35184">
    <property type="entry name" value="YALI0C10208P"/>
    <property type="match status" value="1"/>
</dbReference>
<dbReference type="OrthoDB" id="3357002at2759"/>
<evidence type="ECO:0000313" key="4">
    <source>
        <dbReference type="EMBL" id="ETS83798.1"/>
    </source>
</evidence>
<reference evidence="5" key="1">
    <citation type="journal article" date="2015" name="BMC Genomics">
        <title>Genomic and transcriptomic analysis of the endophytic fungus Pestalotiopsis fici reveals its lifestyle and high potential for synthesis of natural products.</title>
        <authorList>
            <person name="Wang X."/>
            <person name="Zhang X."/>
            <person name="Liu L."/>
            <person name="Xiang M."/>
            <person name="Wang W."/>
            <person name="Sun X."/>
            <person name="Che Y."/>
            <person name="Guo L."/>
            <person name="Liu G."/>
            <person name="Guo L."/>
            <person name="Wang C."/>
            <person name="Yin W.B."/>
            <person name="Stadler M."/>
            <person name="Zhang X."/>
            <person name="Liu X."/>
        </authorList>
    </citation>
    <scope>NUCLEOTIDE SEQUENCE [LARGE SCALE GENOMIC DNA]</scope>
    <source>
        <strain evidence="5">W106-1 / CGMCC3.15140</strain>
    </source>
</reference>
<dbReference type="STRING" id="1229662.W3XCI3"/>
<gene>
    <name evidence="4" type="ORF">PFICI_05674</name>
</gene>
<feature type="transmembrane region" description="Helical" evidence="2">
    <location>
        <begin position="115"/>
        <end position="135"/>
    </location>
</feature>
<feature type="chain" id="PRO_5004834425" evidence="3">
    <location>
        <begin position="21"/>
        <end position="561"/>
    </location>
</feature>
<feature type="compositionally biased region" description="Basic residues" evidence="1">
    <location>
        <begin position="244"/>
        <end position="257"/>
    </location>
</feature>
<feature type="region of interest" description="Disordered" evidence="1">
    <location>
        <begin position="435"/>
        <end position="465"/>
    </location>
</feature>
<feature type="compositionally biased region" description="Basic and acidic residues" evidence="1">
    <location>
        <begin position="478"/>
        <end position="488"/>
    </location>
</feature>
<feature type="compositionally biased region" description="Basic and acidic residues" evidence="1">
    <location>
        <begin position="552"/>
        <end position="561"/>
    </location>
</feature>
<feature type="transmembrane region" description="Helical" evidence="2">
    <location>
        <begin position="30"/>
        <end position="50"/>
    </location>
</feature>
<keyword evidence="2" id="KW-0812">Transmembrane</keyword>
<evidence type="ECO:0000256" key="3">
    <source>
        <dbReference type="SAM" id="SignalP"/>
    </source>
</evidence>
<dbReference type="KEGG" id="pfy:PFICI_05674"/>
<feature type="transmembrane region" description="Helical" evidence="2">
    <location>
        <begin position="188"/>
        <end position="207"/>
    </location>
</feature>